<keyword evidence="5 6" id="KW-0472">Membrane</keyword>
<comment type="similarity">
    <text evidence="2">Belongs to the ABC transporter superfamily.</text>
</comment>
<feature type="transmembrane region" description="Helical" evidence="6">
    <location>
        <begin position="12"/>
        <end position="35"/>
    </location>
</feature>
<comment type="caution">
    <text evidence="9">The sequence shown here is derived from an EMBL/GenBank/DDBJ whole genome shotgun (WGS) entry which is preliminary data.</text>
</comment>
<dbReference type="PANTHER" id="PTHR43394">
    <property type="entry name" value="ATP-DEPENDENT PERMEASE MDL1, MITOCHONDRIAL"/>
    <property type="match status" value="1"/>
</dbReference>
<dbReference type="InterPro" id="IPR011527">
    <property type="entry name" value="ABC1_TM_dom"/>
</dbReference>
<dbReference type="EMBL" id="QQQW01000007">
    <property type="protein sequence ID" value="MXR43645.1"/>
    <property type="molecule type" value="Genomic_DNA"/>
</dbReference>
<feature type="transmembrane region" description="Helical" evidence="6">
    <location>
        <begin position="148"/>
        <end position="168"/>
    </location>
</feature>
<dbReference type="PANTHER" id="PTHR43394:SF1">
    <property type="entry name" value="ATP-BINDING CASSETTE SUB-FAMILY B MEMBER 10, MITOCHONDRIAL"/>
    <property type="match status" value="1"/>
</dbReference>
<dbReference type="GO" id="GO:0005524">
    <property type="term" value="F:ATP binding"/>
    <property type="evidence" value="ECO:0007669"/>
    <property type="project" value="UniProtKB-KW"/>
</dbReference>
<evidence type="ECO:0000256" key="4">
    <source>
        <dbReference type="ARBA" id="ARBA00022989"/>
    </source>
</evidence>
<gene>
    <name evidence="9" type="ORF">DR101_01615</name>
</gene>
<dbReference type="SUPFAM" id="SSF90123">
    <property type="entry name" value="ABC transporter transmembrane region"/>
    <property type="match status" value="1"/>
</dbReference>
<name>A0ABD6II32_MESHY</name>
<sequence>MSTKSKLFLFNIWNIFYVLQYLITSFVITVAPYYLFTFLEEHNYQKLVITSLILILSFIVSAVFTGYHNAVFTGFINILKLKLVSKTIKVFDKVNLSEYNKNSEGYYYSQIKNNIGERIEKYYLALIEILKNLLYIIAILIFAFYTKWILGVTIVALLVLFFNFSLFIKPKLKKTFIAKTESWNKFNENITGIISYLPALYTLNKKEKLNKLFAKKLDANLNVYNNYLKTSKFFSLISENLNLVFKLFVSGVTIVYFGLVHKNDVFELIKSVSIIAFVGSLLDNFFDHLNETIEDILKFLQVKKAKKEIQDTQNIAPFNLTLTVSAFNLENEVFSSILIKNLSLKLKDKTLYNNKNLIIYPAKKYIIKGSNGSGKFTLARILLGLEKNYDGNVLLNAKYEVKEIDFKWINKHFNYLANNSLLLEANIENNIVLFEENSDKNKLNNLIEKLNLQTIDKNKILGQEDDNDVSTGQMQRIALARNLYFKKDVLIIDEGLSNIDKENLEIALNLLLNDQDLTLIYISHHNDNKREQAFDYIIYLDK</sequence>
<feature type="domain" description="ABC transmembrane type-1" evidence="8">
    <location>
        <begin position="15"/>
        <end position="294"/>
    </location>
</feature>
<dbReference type="Proteomes" id="UP001193384">
    <property type="component" value="Unassembled WGS sequence"/>
</dbReference>
<feature type="transmembrane region" description="Helical" evidence="6">
    <location>
        <begin position="47"/>
        <end position="79"/>
    </location>
</feature>
<feature type="transmembrane region" description="Helical" evidence="6">
    <location>
        <begin position="122"/>
        <end position="142"/>
    </location>
</feature>
<dbReference type="RefSeq" id="WP_160615001.1">
    <property type="nucleotide sequence ID" value="NZ_JAHKHD010000030.1"/>
</dbReference>
<dbReference type="Gene3D" id="3.40.50.300">
    <property type="entry name" value="P-loop containing nucleotide triphosphate hydrolases"/>
    <property type="match status" value="1"/>
</dbReference>
<dbReference type="InterPro" id="IPR027417">
    <property type="entry name" value="P-loop_NTPase"/>
</dbReference>
<organism evidence="9 10">
    <name type="scientific">Mesomycoplasma hyorhinis</name>
    <name type="common">Mycoplasma hyorhinis</name>
    <dbReference type="NCBI Taxonomy" id="2100"/>
    <lineage>
        <taxon>Bacteria</taxon>
        <taxon>Bacillati</taxon>
        <taxon>Mycoplasmatota</taxon>
        <taxon>Mycoplasmoidales</taxon>
        <taxon>Metamycoplasmataceae</taxon>
        <taxon>Mesomycoplasma</taxon>
    </lineage>
</organism>
<evidence type="ECO:0000256" key="1">
    <source>
        <dbReference type="ARBA" id="ARBA00004651"/>
    </source>
</evidence>
<protein>
    <submittedName>
        <fullName evidence="9">ABC transporter ATP-binding protein</fullName>
    </submittedName>
</protein>
<evidence type="ECO:0000256" key="5">
    <source>
        <dbReference type="ARBA" id="ARBA00023136"/>
    </source>
</evidence>
<evidence type="ECO:0000313" key="9">
    <source>
        <dbReference type="EMBL" id="MXR43645.1"/>
    </source>
</evidence>
<feature type="transmembrane region" description="Helical" evidence="6">
    <location>
        <begin position="241"/>
        <end position="259"/>
    </location>
</feature>
<keyword evidence="9" id="KW-0547">Nucleotide-binding</keyword>
<evidence type="ECO:0000259" key="8">
    <source>
        <dbReference type="PROSITE" id="PS50929"/>
    </source>
</evidence>
<comment type="subcellular location">
    <subcellularLocation>
        <location evidence="1">Cell membrane</location>
        <topology evidence="1">Multi-pass membrane protein</topology>
    </subcellularLocation>
</comment>
<dbReference type="InterPro" id="IPR036640">
    <property type="entry name" value="ABC1_TM_sf"/>
</dbReference>
<evidence type="ECO:0000313" key="10">
    <source>
        <dbReference type="Proteomes" id="UP001193384"/>
    </source>
</evidence>
<keyword evidence="3 6" id="KW-0812">Transmembrane</keyword>
<dbReference type="Gene3D" id="1.20.1560.10">
    <property type="entry name" value="ABC transporter type 1, transmembrane domain"/>
    <property type="match status" value="1"/>
</dbReference>
<feature type="domain" description="ABC transporter" evidence="7">
    <location>
        <begin position="337"/>
        <end position="540"/>
    </location>
</feature>
<accession>A0ABD6II32</accession>
<proteinExistence type="inferred from homology"/>
<dbReference type="PROSITE" id="PS50929">
    <property type="entry name" value="ABC_TM1F"/>
    <property type="match status" value="1"/>
</dbReference>
<dbReference type="InterPro" id="IPR039421">
    <property type="entry name" value="Type_1_exporter"/>
</dbReference>
<dbReference type="GO" id="GO:0005886">
    <property type="term" value="C:plasma membrane"/>
    <property type="evidence" value="ECO:0007669"/>
    <property type="project" value="UniProtKB-SubCell"/>
</dbReference>
<evidence type="ECO:0000256" key="3">
    <source>
        <dbReference type="ARBA" id="ARBA00022692"/>
    </source>
</evidence>
<dbReference type="AlphaFoldDB" id="A0ABD6II32"/>
<dbReference type="SUPFAM" id="SSF52540">
    <property type="entry name" value="P-loop containing nucleoside triphosphate hydrolases"/>
    <property type="match status" value="1"/>
</dbReference>
<evidence type="ECO:0000256" key="6">
    <source>
        <dbReference type="SAM" id="Phobius"/>
    </source>
</evidence>
<evidence type="ECO:0000256" key="2">
    <source>
        <dbReference type="ARBA" id="ARBA00005417"/>
    </source>
</evidence>
<evidence type="ECO:0000259" key="7">
    <source>
        <dbReference type="PROSITE" id="PS50893"/>
    </source>
</evidence>
<dbReference type="PROSITE" id="PS50893">
    <property type="entry name" value="ABC_TRANSPORTER_2"/>
    <property type="match status" value="1"/>
</dbReference>
<keyword evidence="4 6" id="KW-1133">Transmembrane helix</keyword>
<dbReference type="Pfam" id="PF00005">
    <property type="entry name" value="ABC_tran"/>
    <property type="match status" value="1"/>
</dbReference>
<dbReference type="InterPro" id="IPR003439">
    <property type="entry name" value="ABC_transporter-like_ATP-bd"/>
</dbReference>
<reference evidence="9 10" key="1">
    <citation type="submission" date="2018-07" db="EMBL/GenBank/DDBJ databases">
        <title>Genetic characterization of Mycoplasma hyopneumoniae, M. hyorhinis and M. flocculare isolates through whole genome sequencing analysis: comparative analysis of sequence types and putative genes involved in virulence.</title>
        <authorList>
            <person name="Fourour S."/>
            <person name="Lucas P."/>
            <person name="Touzain F."/>
            <person name="Tocqueville V."/>
            <person name="Kempf I."/>
            <person name="Marois-Crehan C."/>
        </authorList>
    </citation>
    <scope>NUCLEOTIDE SEQUENCE [LARGE SCALE GENOMIC DNA]</scope>
    <source>
        <strain evidence="9 10">MHR389</strain>
    </source>
</reference>
<keyword evidence="9" id="KW-0067">ATP-binding</keyword>